<reference evidence="1 2" key="1">
    <citation type="journal article" date="2014" name="Genome Announc.">
        <title>Complete Genome Sequence of the Thermophilic Polychlorinated Biphenyl Degrader Geobacillus sp. Strain JF8 (NBRC 109937).</title>
        <authorList>
            <person name="Shintani M."/>
            <person name="Ohtsubo Y."/>
            <person name="Fukuda K."/>
            <person name="Hosoyama A."/>
            <person name="Ohji S."/>
            <person name="Yamazoe A."/>
            <person name="Fujita N."/>
            <person name="Nagata Y."/>
            <person name="Tsuda M."/>
            <person name="Hatta T."/>
            <person name="Kimbara K."/>
        </authorList>
    </citation>
    <scope>NUCLEOTIDE SEQUENCE [LARGE SCALE GENOMIC DNA]</scope>
    <source>
        <strain evidence="1 2">JF8</strain>
    </source>
</reference>
<dbReference type="AlphaFoldDB" id="S5ZLX8"/>
<dbReference type="KEGG" id="gjf:M493_05270"/>
<keyword evidence="2" id="KW-1185">Reference proteome</keyword>
<dbReference type="Proteomes" id="UP000015500">
    <property type="component" value="Chromosome"/>
</dbReference>
<evidence type="ECO:0000313" key="1">
    <source>
        <dbReference type="EMBL" id="AGT31353.1"/>
    </source>
</evidence>
<gene>
    <name evidence="1" type="ORF">M493_05270</name>
</gene>
<accession>S5ZLX8</accession>
<protein>
    <submittedName>
        <fullName evidence="1">Uncharacterized protein</fullName>
    </submittedName>
</protein>
<name>S5ZLX8_GEOG3</name>
<dbReference type="HOGENOM" id="CLU_3356392_0_0_9"/>
<evidence type="ECO:0000313" key="2">
    <source>
        <dbReference type="Proteomes" id="UP000015500"/>
    </source>
</evidence>
<dbReference type="EMBL" id="CP006254">
    <property type="protein sequence ID" value="AGT31353.1"/>
    <property type="molecule type" value="Genomic_DNA"/>
</dbReference>
<sequence length="36" mass="4377">MFLARVDYINNRKKRVSAENGSSLEFFWLQLRNYLP</sequence>
<dbReference type="STRING" id="1921421.M493_05270"/>
<proteinExistence type="predicted"/>
<organism evidence="1 2">
    <name type="scientific">Geobacillus genomosp. 3</name>
    <dbReference type="NCBI Taxonomy" id="1921421"/>
    <lineage>
        <taxon>Bacteria</taxon>
        <taxon>Bacillati</taxon>
        <taxon>Bacillota</taxon>
        <taxon>Bacilli</taxon>
        <taxon>Bacillales</taxon>
        <taxon>Anoxybacillaceae</taxon>
        <taxon>Geobacillus</taxon>
    </lineage>
</organism>